<dbReference type="PANTHER" id="PTHR10166:SF7">
    <property type="entry name" value="VOLTAGE-DEPENDENT CALCIUM CHANNEL SUBUNIT ALPHA-2_DELTA-2"/>
    <property type="match status" value="1"/>
</dbReference>
<dbReference type="EMBL" id="SRLO01000030">
    <property type="protein sequence ID" value="TNN83974.1"/>
    <property type="molecule type" value="Genomic_DNA"/>
</dbReference>
<sequence length="112" mass="12833">MFFLQNQLILGVMGVDIAMNEIKRKTPTYRLGANGYTFAIDPNGYVLLHPNLQQKVNNFRDSVTLDFLDAELEDSNKEEIRRQMIDGKPGQKKIKTLIKSVDEASHQYETQS</sequence>
<dbReference type="GO" id="GO:0005245">
    <property type="term" value="F:voltage-gated calcium channel activity"/>
    <property type="evidence" value="ECO:0007669"/>
    <property type="project" value="TreeGrafter"/>
</dbReference>
<reference evidence="1 2" key="1">
    <citation type="submission" date="2019-03" db="EMBL/GenBank/DDBJ databases">
        <title>First draft genome of Liparis tanakae, snailfish: a comprehensive survey of snailfish specific genes.</title>
        <authorList>
            <person name="Kim W."/>
            <person name="Song I."/>
            <person name="Jeong J.-H."/>
            <person name="Kim D."/>
            <person name="Kim S."/>
            <person name="Ryu S."/>
            <person name="Song J.Y."/>
            <person name="Lee S.K."/>
        </authorList>
    </citation>
    <scope>NUCLEOTIDE SEQUENCE [LARGE SCALE GENOMIC DNA]</scope>
    <source>
        <tissue evidence="1">Muscle</tissue>
    </source>
</reference>
<dbReference type="OrthoDB" id="10054666at2759"/>
<evidence type="ECO:0000313" key="2">
    <source>
        <dbReference type="Proteomes" id="UP000314294"/>
    </source>
</evidence>
<dbReference type="InterPro" id="IPR051173">
    <property type="entry name" value="Ca_channel_alpha-2/delta"/>
</dbReference>
<dbReference type="Proteomes" id="UP000314294">
    <property type="component" value="Unassembled WGS sequence"/>
</dbReference>
<proteinExistence type="predicted"/>
<accession>A0A4Z2J299</accession>
<protein>
    <submittedName>
        <fullName evidence="1">Voltage-dependent calcium channel subunit alpha-2/delta-2</fullName>
    </submittedName>
</protein>
<gene>
    <name evidence="1" type="primary">Cacna2d2_2</name>
    <name evidence="1" type="ORF">EYF80_005845</name>
</gene>
<evidence type="ECO:0000313" key="1">
    <source>
        <dbReference type="EMBL" id="TNN83974.1"/>
    </source>
</evidence>
<keyword evidence="2" id="KW-1185">Reference proteome</keyword>
<name>A0A4Z2J299_9TELE</name>
<comment type="caution">
    <text evidence="1">The sequence shown here is derived from an EMBL/GenBank/DDBJ whole genome shotgun (WGS) entry which is preliminary data.</text>
</comment>
<dbReference type="Gene3D" id="3.30.450.20">
    <property type="entry name" value="PAS domain"/>
    <property type="match status" value="1"/>
</dbReference>
<organism evidence="1 2">
    <name type="scientific">Liparis tanakae</name>
    <name type="common">Tanaka's snailfish</name>
    <dbReference type="NCBI Taxonomy" id="230148"/>
    <lineage>
        <taxon>Eukaryota</taxon>
        <taxon>Metazoa</taxon>
        <taxon>Chordata</taxon>
        <taxon>Craniata</taxon>
        <taxon>Vertebrata</taxon>
        <taxon>Euteleostomi</taxon>
        <taxon>Actinopterygii</taxon>
        <taxon>Neopterygii</taxon>
        <taxon>Teleostei</taxon>
        <taxon>Neoteleostei</taxon>
        <taxon>Acanthomorphata</taxon>
        <taxon>Eupercaria</taxon>
        <taxon>Perciformes</taxon>
        <taxon>Cottioidei</taxon>
        <taxon>Cottales</taxon>
        <taxon>Liparidae</taxon>
        <taxon>Liparis</taxon>
    </lineage>
</organism>
<dbReference type="GO" id="GO:0005891">
    <property type="term" value="C:voltage-gated calcium channel complex"/>
    <property type="evidence" value="ECO:0007669"/>
    <property type="project" value="TreeGrafter"/>
</dbReference>
<dbReference type="PANTHER" id="PTHR10166">
    <property type="entry name" value="VOLTAGE-DEPENDENT CALCIUM CHANNEL SUBUNIT ALPHA-2/DELTA-RELATED"/>
    <property type="match status" value="1"/>
</dbReference>
<dbReference type="AlphaFoldDB" id="A0A4Z2J299"/>